<organism evidence="2 3">
    <name type="scientific">Eubacterium segne</name>
    <dbReference type="NCBI Taxonomy" id="2763045"/>
    <lineage>
        <taxon>Bacteria</taxon>
        <taxon>Bacillati</taxon>
        <taxon>Bacillota</taxon>
        <taxon>Clostridia</taxon>
        <taxon>Eubacteriales</taxon>
        <taxon>Eubacteriaceae</taxon>
        <taxon>Eubacterium</taxon>
    </lineage>
</organism>
<dbReference type="SMART" id="SM00858">
    <property type="entry name" value="SAF"/>
    <property type="match status" value="1"/>
</dbReference>
<evidence type="ECO:0000259" key="1">
    <source>
        <dbReference type="SMART" id="SM00858"/>
    </source>
</evidence>
<dbReference type="EMBL" id="JACOOZ010000004">
    <property type="protein sequence ID" value="MBC5667642.1"/>
    <property type="molecule type" value="Genomic_DNA"/>
</dbReference>
<dbReference type="CDD" id="cd11614">
    <property type="entry name" value="SAF_CpaB_FlgA_like"/>
    <property type="match status" value="1"/>
</dbReference>
<dbReference type="RefSeq" id="WP_021952304.1">
    <property type="nucleotide sequence ID" value="NZ_JACOOZ010000004.1"/>
</dbReference>
<accession>A0ABR7F1Z6</accession>
<dbReference type="InterPro" id="IPR013974">
    <property type="entry name" value="SAF"/>
</dbReference>
<dbReference type="Pfam" id="PF16976">
    <property type="entry name" value="RcpC"/>
    <property type="match status" value="1"/>
</dbReference>
<proteinExistence type="predicted"/>
<dbReference type="Proteomes" id="UP000597877">
    <property type="component" value="Unassembled WGS sequence"/>
</dbReference>
<protein>
    <submittedName>
        <fullName evidence="2">Flp pilus assembly protein CpaB</fullName>
    </submittedName>
</protein>
<name>A0ABR7F1Z6_9FIRM</name>
<gene>
    <name evidence="2" type="primary">cpaB</name>
    <name evidence="2" type="ORF">H8S00_06565</name>
</gene>
<feature type="domain" description="SAF" evidence="1">
    <location>
        <begin position="40"/>
        <end position="102"/>
    </location>
</feature>
<reference evidence="2 3" key="1">
    <citation type="submission" date="2020-08" db="EMBL/GenBank/DDBJ databases">
        <title>Genome public.</title>
        <authorList>
            <person name="Liu C."/>
            <person name="Sun Q."/>
        </authorList>
    </citation>
    <scope>NUCLEOTIDE SEQUENCE [LARGE SCALE GENOMIC DNA]</scope>
    <source>
        <strain evidence="2 3">BX4</strain>
    </source>
</reference>
<dbReference type="InterPro" id="IPR017592">
    <property type="entry name" value="Pilus_assmbl_Flp-typ_CpaB"/>
</dbReference>
<evidence type="ECO:0000313" key="2">
    <source>
        <dbReference type="EMBL" id="MBC5667642.1"/>
    </source>
</evidence>
<sequence length="246" mass="26332">MKKIYIIAVVAALLSSVLIYGFLSSYDKKNGDGSVNYKTEKVVVALTDIPANTTVTDKMVKEVDMPVDGIHPKAARQRADVVGSVAKDDIVADEQLITSKFVSSKNGGASLSYQIAEGKRAMSVEVDHDTGVAGYIEAGDLVDVIAVVDGSPVQKVGTEDRQNMEVKGKVTSVIAEAVKVLRVGDEGYTTTPLDVYTSLTLELSPKQCAKLATAKEMGKVSISLRYKNNNRVIHGGPYSSSDMIKE</sequence>
<keyword evidence="3" id="KW-1185">Reference proteome</keyword>
<evidence type="ECO:0000313" key="3">
    <source>
        <dbReference type="Proteomes" id="UP000597877"/>
    </source>
</evidence>
<dbReference type="Gene3D" id="3.90.1210.10">
    <property type="entry name" value="Antifreeze-like/N-acetylneuraminic acid synthase C-terminal domain"/>
    <property type="match status" value="1"/>
</dbReference>
<comment type="caution">
    <text evidence="2">The sequence shown here is derived from an EMBL/GenBank/DDBJ whole genome shotgun (WGS) entry which is preliminary data.</text>
</comment>
<dbReference type="InterPro" id="IPR031571">
    <property type="entry name" value="RcpC_dom"/>
</dbReference>
<dbReference type="Pfam" id="PF08666">
    <property type="entry name" value="SAF"/>
    <property type="match status" value="1"/>
</dbReference>
<dbReference type="NCBIfam" id="TIGR03177">
    <property type="entry name" value="pilus_cpaB"/>
    <property type="match status" value="1"/>
</dbReference>